<dbReference type="FunFam" id="2.60.40.10:FF:000035">
    <property type="entry name" value="Contactin 1"/>
    <property type="match status" value="1"/>
</dbReference>
<dbReference type="GO" id="GO:0030424">
    <property type="term" value="C:axon"/>
    <property type="evidence" value="ECO:0007669"/>
    <property type="project" value="TreeGrafter"/>
</dbReference>
<dbReference type="InterPro" id="IPR013783">
    <property type="entry name" value="Ig-like_fold"/>
</dbReference>
<dbReference type="SMART" id="SM00060">
    <property type="entry name" value="FN3"/>
    <property type="match status" value="2"/>
</dbReference>
<dbReference type="SUPFAM" id="SSF49265">
    <property type="entry name" value="Fibronectin type III"/>
    <property type="match status" value="1"/>
</dbReference>
<evidence type="ECO:0000259" key="3">
    <source>
        <dbReference type="PROSITE" id="PS50835"/>
    </source>
</evidence>
<evidence type="ECO:0000313" key="6">
    <source>
        <dbReference type="Proteomes" id="UP000762676"/>
    </source>
</evidence>
<dbReference type="PROSITE" id="PS50853">
    <property type="entry name" value="FN3"/>
    <property type="match status" value="2"/>
</dbReference>
<dbReference type="SUPFAM" id="SSF48726">
    <property type="entry name" value="Immunoglobulin"/>
    <property type="match status" value="1"/>
</dbReference>
<dbReference type="Proteomes" id="UP000762676">
    <property type="component" value="Unassembled WGS sequence"/>
</dbReference>
<dbReference type="GO" id="GO:0007411">
    <property type="term" value="P:axon guidance"/>
    <property type="evidence" value="ECO:0007669"/>
    <property type="project" value="TreeGrafter"/>
</dbReference>
<keyword evidence="1" id="KW-0677">Repeat</keyword>
<evidence type="ECO:0000256" key="1">
    <source>
        <dbReference type="ARBA" id="ARBA00022737"/>
    </source>
</evidence>
<feature type="domain" description="Ig-like" evidence="3">
    <location>
        <begin position="1"/>
        <end position="43"/>
    </location>
</feature>
<dbReference type="PROSITE" id="PS50835">
    <property type="entry name" value="IG_LIKE"/>
    <property type="match status" value="1"/>
</dbReference>
<proteinExistence type="predicted"/>
<dbReference type="GO" id="GO:0098609">
    <property type="term" value="P:cell-cell adhesion"/>
    <property type="evidence" value="ECO:0007669"/>
    <property type="project" value="TreeGrafter"/>
</dbReference>
<keyword evidence="2" id="KW-1015">Disulfide bond</keyword>
<dbReference type="GO" id="GO:0005886">
    <property type="term" value="C:plasma membrane"/>
    <property type="evidence" value="ECO:0007669"/>
    <property type="project" value="TreeGrafter"/>
</dbReference>
<keyword evidence="6" id="KW-1185">Reference proteome</keyword>
<feature type="domain" description="Fibronectin type-III" evidence="4">
    <location>
        <begin position="171"/>
        <end position="269"/>
    </location>
</feature>
<protein>
    <submittedName>
        <fullName evidence="5">Contactin</fullName>
    </submittedName>
</protein>
<dbReference type="EMBL" id="BMAT01012840">
    <property type="protein sequence ID" value="GFS00276.1"/>
    <property type="molecule type" value="Genomic_DNA"/>
</dbReference>
<dbReference type="InterPro" id="IPR007110">
    <property type="entry name" value="Ig-like_dom"/>
</dbReference>
<dbReference type="PANTHER" id="PTHR44170:SF6">
    <property type="entry name" value="CONTACTIN"/>
    <property type="match status" value="1"/>
</dbReference>
<evidence type="ECO:0000256" key="2">
    <source>
        <dbReference type="ARBA" id="ARBA00023157"/>
    </source>
</evidence>
<dbReference type="InterPro" id="IPR003961">
    <property type="entry name" value="FN3_dom"/>
</dbReference>
<dbReference type="InterPro" id="IPR036116">
    <property type="entry name" value="FN3_sf"/>
</dbReference>
<organism evidence="5 6">
    <name type="scientific">Elysia marginata</name>
    <dbReference type="NCBI Taxonomy" id="1093978"/>
    <lineage>
        <taxon>Eukaryota</taxon>
        <taxon>Metazoa</taxon>
        <taxon>Spiralia</taxon>
        <taxon>Lophotrochozoa</taxon>
        <taxon>Mollusca</taxon>
        <taxon>Gastropoda</taxon>
        <taxon>Heterobranchia</taxon>
        <taxon>Euthyneura</taxon>
        <taxon>Panpulmonata</taxon>
        <taxon>Sacoglossa</taxon>
        <taxon>Placobranchoidea</taxon>
        <taxon>Plakobranchidae</taxon>
        <taxon>Elysia</taxon>
    </lineage>
</organism>
<evidence type="ECO:0000313" key="5">
    <source>
        <dbReference type="EMBL" id="GFS00276.1"/>
    </source>
</evidence>
<dbReference type="CDD" id="cd00063">
    <property type="entry name" value="FN3"/>
    <property type="match status" value="2"/>
</dbReference>
<sequence length="334" mass="37229">MPNAAYNQDGKLYITNAKFKHEGTYTCHVTSVTGTISASAYLTIHGPPGEPGGVHARGGSTDVLYEGELELWWQNGPKRGFDVTYYIIEYRSYFDPRDFWTVWRDDIPYRQTAIELEKYKDWRGFVISGGLSPGSAYQFRVTSCNSQIGCSPHSSPPYVYYNMDSAAPIFPPDNVGGGGGAEGLLQIKWDPLPRSKWGSQSVSYIMYFRRQSDDEKNAQWEVVKTDNTYFNKIVGLDLYYLPYTVKVQAINPQGQGPNSTEVTVMSAERLPDTQPSFKSAGAVNATAGMVYWTPIPPTREKARGAIGGYQSPLQAKTPARQSFSHVVFLYRASP</sequence>
<feature type="domain" description="Fibronectin type-III" evidence="4">
    <location>
        <begin position="47"/>
        <end position="164"/>
    </location>
</feature>
<dbReference type="InterPro" id="IPR036179">
    <property type="entry name" value="Ig-like_dom_sf"/>
</dbReference>
<dbReference type="Gene3D" id="2.60.40.10">
    <property type="entry name" value="Immunoglobulins"/>
    <property type="match status" value="3"/>
</dbReference>
<evidence type="ECO:0000259" key="4">
    <source>
        <dbReference type="PROSITE" id="PS50853"/>
    </source>
</evidence>
<name>A0AAV4HUN1_9GAST</name>
<reference evidence="5 6" key="1">
    <citation type="journal article" date="2021" name="Elife">
        <title>Chloroplast acquisition without the gene transfer in kleptoplastic sea slugs, Plakobranchus ocellatus.</title>
        <authorList>
            <person name="Maeda T."/>
            <person name="Takahashi S."/>
            <person name="Yoshida T."/>
            <person name="Shimamura S."/>
            <person name="Takaki Y."/>
            <person name="Nagai Y."/>
            <person name="Toyoda A."/>
            <person name="Suzuki Y."/>
            <person name="Arimoto A."/>
            <person name="Ishii H."/>
            <person name="Satoh N."/>
            <person name="Nishiyama T."/>
            <person name="Hasebe M."/>
            <person name="Maruyama T."/>
            <person name="Minagawa J."/>
            <person name="Obokata J."/>
            <person name="Shigenobu S."/>
        </authorList>
    </citation>
    <scope>NUCLEOTIDE SEQUENCE [LARGE SCALE GENOMIC DNA]</scope>
</reference>
<dbReference type="PANTHER" id="PTHR44170">
    <property type="entry name" value="PROTEIN SIDEKICK"/>
    <property type="match status" value="1"/>
</dbReference>
<comment type="caution">
    <text evidence="5">The sequence shown here is derived from an EMBL/GenBank/DDBJ whole genome shotgun (WGS) entry which is preliminary data.</text>
</comment>
<gene>
    <name evidence="5" type="ORF">ElyMa_006395300</name>
</gene>
<accession>A0AAV4HUN1</accession>
<dbReference type="AlphaFoldDB" id="A0AAV4HUN1"/>